<name>Q9S4C9_STRGR</name>
<evidence type="ECO:0000313" key="2">
    <source>
        <dbReference type="EMBL" id="AAD46518.1"/>
    </source>
</evidence>
<accession>Q9S4C9</accession>
<feature type="compositionally biased region" description="Gly residues" evidence="1">
    <location>
        <begin position="42"/>
        <end position="59"/>
    </location>
</feature>
<dbReference type="AlphaFoldDB" id="Q9S4C9"/>
<protein>
    <submittedName>
        <fullName evidence="2">Uncharacterized protein</fullName>
    </submittedName>
</protein>
<sequence length="94" mass="9035">MGGVFLVYGALEVPEGDRGEVSSEPGGGPEVFDRTGQESPGGVPGGAGPGGVTGVAGRGGNVRCGGFEEVGEFGDAGVLGYVSAPAGGLRRRAG</sequence>
<evidence type="ECO:0000256" key="1">
    <source>
        <dbReference type="SAM" id="MobiDB-lite"/>
    </source>
</evidence>
<reference evidence="2" key="1">
    <citation type="submission" date="1999-05" db="EMBL/GenBank/DDBJ databases">
        <title>Heterologous Genes Stimulating Antibiotic Production in Streptomyces lividans TK-24.</title>
        <authorList>
            <person name="Suh J.-W."/>
            <person name="Kwon H.-J."/>
        </authorList>
    </citation>
    <scope>NUCLEOTIDE SEQUENCE</scope>
    <source>
        <strain evidence="2">ATCC10137</strain>
    </source>
</reference>
<dbReference type="EMBL" id="AF147749">
    <property type="protein sequence ID" value="AAD46518.1"/>
    <property type="molecule type" value="Genomic_DNA"/>
</dbReference>
<organism evidence="2">
    <name type="scientific">Streptomyces griseus</name>
    <dbReference type="NCBI Taxonomy" id="1911"/>
    <lineage>
        <taxon>Bacteria</taxon>
        <taxon>Bacillati</taxon>
        <taxon>Actinomycetota</taxon>
        <taxon>Actinomycetes</taxon>
        <taxon>Kitasatosporales</taxon>
        <taxon>Streptomycetaceae</taxon>
        <taxon>Streptomyces</taxon>
    </lineage>
</organism>
<proteinExistence type="predicted"/>
<feature type="region of interest" description="Disordered" evidence="1">
    <location>
        <begin position="15"/>
        <end position="59"/>
    </location>
</feature>